<protein>
    <submittedName>
        <fullName evidence="3">Truncated Paneth cell-specific alpha-defensin 37L</fullName>
    </submittedName>
</protein>
<dbReference type="CTD" id="100307024"/>
<reference evidence="3" key="1">
    <citation type="journal article" date="2009" name="BMC Genomics">
        <title>The repertoire of equine intestinal alpha-defensins.</title>
        <authorList>
            <person name="Bruhn O."/>
            <person name="Paul S."/>
            <person name="Tetens J."/>
            <person name="Thaller G."/>
        </authorList>
    </citation>
    <scope>NUCLEOTIDE SEQUENCE</scope>
    <source>
        <tissue evidence="3">Small intestine</tissue>
    </source>
</reference>
<dbReference type="InterPro" id="IPR002366">
    <property type="entry name" value="Alpha-defensin_N"/>
</dbReference>
<dbReference type="GO" id="GO:0006952">
    <property type="term" value="P:defense response"/>
    <property type="evidence" value="ECO:0007669"/>
    <property type="project" value="InterPro"/>
</dbReference>
<dbReference type="Pfam" id="PF00879">
    <property type="entry name" value="Defensin_propep"/>
    <property type="match status" value="1"/>
</dbReference>
<evidence type="ECO:0000256" key="1">
    <source>
        <dbReference type="SAM" id="SignalP"/>
    </source>
</evidence>
<name>C8BNJ0_HORSE</name>
<dbReference type="GeneID" id="100307024"/>
<sequence length="25" mass="2716">MRTLALLSSLLLLALHAQAQPLGER</sequence>
<dbReference type="EMBL" id="GQ259800">
    <property type="protein sequence ID" value="ACV49763.1"/>
    <property type="molecule type" value="mRNA"/>
</dbReference>
<keyword evidence="1" id="KW-0732">Signal</keyword>
<gene>
    <name evidence="3" type="primary">DEFA37L</name>
</gene>
<feature type="chain" id="PRO_5002989664" evidence="1">
    <location>
        <begin position="20"/>
        <end position="25"/>
    </location>
</feature>
<evidence type="ECO:0000259" key="2">
    <source>
        <dbReference type="Pfam" id="PF00879"/>
    </source>
</evidence>
<evidence type="ECO:0000313" key="3">
    <source>
        <dbReference type="EMBL" id="ACV49763.1"/>
    </source>
</evidence>
<dbReference type="AlphaFoldDB" id="C8BNJ0"/>
<proteinExistence type="evidence at transcript level"/>
<organism evidence="3">
    <name type="scientific">Equus caballus</name>
    <name type="common">Horse</name>
    <dbReference type="NCBI Taxonomy" id="9796"/>
    <lineage>
        <taxon>Eukaryota</taxon>
        <taxon>Metazoa</taxon>
        <taxon>Chordata</taxon>
        <taxon>Craniata</taxon>
        <taxon>Vertebrata</taxon>
        <taxon>Euteleostomi</taxon>
        <taxon>Mammalia</taxon>
        <taxon>Eutheria</taxon>
        <taxon>Laurasiatheria</taxon>
        <taxon>Perissodactyla</taxon>
        <taxon>Equidae</taxon>
        <taxon>Equus</taxon>
    </lineage>
</organism>
<dbReference type="RefSeq" id="NP_001159567.1">
    <property type="nucleotide sequence ID" value="NM_001166095.1"/>
</dbReference>
<feature type="domain" description="Alpha-defensin N-terminal" evidence="2">
    <location>
        <begin position="1"/>
        <end position="24"/>
    </location>
</feature>
<feature type="signal peptide" evidence="1">
    <location>
        <begin position="1"/>
        <end position="19"/>
    </location>
</feature>
<accession>C8BNJ0</accession>